<evidence type="ECO:0000256" key="3">
    <source>
        <dbReference type="SAM" id="Coils"/>
    </source>
</evidence>
<dbReference type="InterPro" id="IPR007701">
    <property type="entry name" value="Interferon-rel_develop_reg_N"/>
</dbReference>
<reference evidence="6" key="1">
    <citation type="submission" date="2021-02" db="EMBL/GenBank/DDBJ databases">
        <authorList>
            <person name="Nowell W R."/>
        </authorList>
    </citation>
    <scope>NUCLEOTIDE SEQUENCE</scope>
</reference>
<name>A0A814KJE9_9BILA</name>
<protein>
    <recommendedName>
        <fullName evidence="5">Interferon-related developmental regulator N-terminal domain-containing protein</fullName>
    </recommendedName>
</protein>
<feature type="compositionally biased region" description="Low complexity" evidence="4">
    <location>
        <begin position="11"/>
        <end position="23"/>
    </location>
</feature>
<dbReference type="InterPro" id="IPR050952">
    <property type="entry name" value="TRIM-NHL_E3_ligases"/>
</dbReference>
<dbReference type="PROSITE" id="PS51125">
    <property type="entry name" value="NHL"/>
    <property type="match status" value="2"/>
</dbReference>
<feature type="region of interest" description="Disordered" evidence="4">
    <location>
        <begin position="1"/>
        <end position="33"/>
    </location>
</feature>
<evidence type="ECO:0000313" key="6">
    <source>
        <dbReference type="EMBL" id="CAF1052024.1"/>
    </source>
</evidence>
<dbReference type="AlphaFoldDB" id="A0A814KJE9"/>
<dbReference type="InterPro" id="IPR001258">
    <property type="entry name" value="NHL_repeat"/>
</dbReference>
<dbReference type="Pfam" id="PF05004">
    <property type="entry name" value="IFRD"/>
    <property type="match status" value="1"/>
</dbReference>
<dbReference type="OrthoDB" id="5958433at2759"/>
<dbReference type="GO" id="GO:0043161">
    <property type="term" value="P:proteasome-mediated ubiquitin-dependent protein catabolic process"/>
    <property type="evidence" value="ECO:0007669"/>
    <property type="project" value="TreeGrafter"/>
</dbReference>
<feature type="compositionally biased region" description="Basic residues" evidence="4">
    <location>
        <begin position="1"/>
        <end position="10"/>
    </location>
</feature>
<feature type="repeat" description="NHL" evidence="2">
    <location>
        <begin position="441"/>
        <end position="477"/>
    </location>
</feature>
<comment type="caution">
    <text evidence="6">The sequence shown here is derived from an EMBL/GenBank/DDBJ whole genome shotgun (WGS) entry which is preliminary data.</text>
</comment>
<dbReference type="InterPro" id="IPR016024">
    <property type="entry name" value="ARM-type_fold"/>
</dbReference>
<dbReference type="GO" id="GO:0061630">
    <property type="term" value="F:ubiquitin protein ligase activity"/>
    <property type="evidence" value="ECO:0007669"/>
    <property type="project" value="TreeGrafter"/>
</dbReference>
<dbReference type="Proteomes" id="UP000663832">
    <property type="component" value="Unassembled WGS sequence"/>
</dbReference>
<gene>
    <name evidence="6" type="ORF">QVE165_LOCUS17670</name>
</gene>
<evidence type="ECO:0000256" key="1">
    <source>
        <dbReference type="ARBA" id="ARBA00022737"/>
    </source>
</evidence>
<dbReference type="GO" id="GO:0008270">
    <property type="term" value="F:zinc ion binding"/>
    <property type="evidence" value="ECO:0007669"/>
    <property type="project" value="UniProtKB-KW"/>
</dbReference>
<evidence type="ECO:0000259" key="5">
    <source>
        <dbReference type="Pfam" id="PF05004"/>
    </source>
</evidence>
<dbReference type="InterPro" id="IPR011042">
    <property type="entry name" value="6-blade_b-propeller_TolB-like"/>
</dbReference>
<dbReference type="Gene3D" id="2.120.10.30">
    <property type="entry name" value="TolB, C-terminal domain"/>
    <property type="match status" value="2"/>
</dbReference>
<dbReference type="EMBL" id="CAJNOM010000102">
    <property type="protein sequence ID" value="CAF1052024.1"/>
    <property type="molecule type" value="Genomic_DNA"/>
</dbReference>
<feature type="coiled-coil region" evidence="3">
    <location>
        <begin position="213"/>
        <end position="247"/>
    </location>
</feature>
<evidence type="ECO:0000256" key="4">
    <source>
        <dbReference type="SAM" id="MobiDB-lite"/>
    </source>
</evidence>
<evidence type="ECO:0000256" key="2">
    <source>
        <dbReference type="PROSITE-ProRule" id="PRU00504"/>
    </source>
</evidence>
<dbReference type="PANTHER" id="PTHR24104:SF25">
    <property type="entry name" value="PROTEIN LIN-41"/>
    <property type="match status" value="1"/>
</dbReference>
<evidence type="ECO:0000313" key="7">
    <source>
        <dbReference type="Proteomes" id="UP000663832"/>
    </source>
</evidence>
<organism evidence="6 7">
    <name type="scientific">Adineta steineri</name>
    <dbReference type="NCBI Taxonomy" id="433720"/>
    <lineage>
        <taxon>Eukaryota</taxon>
        <taxon>Metazoa</taxon>
        <taxon>Spiralia</taxon>
        <taxon>Gnathifera</taxon>
        <taxon>Rotifera</taxon>
        <taxon>Eurotatoria</taxon>
        <taxon>Bdelloidea</taxon>
        <taxon>Adinetida</taxon>
        <taxon>Adinetidae</taxon>
        <taxon>Adineta</taxon>
    </lineage>
</organism>
<keyword evidence="1" id="KW-0677">Repeat</keyword>
<dbReference type="Pfam" id="PF01436">
    <property type="entry name" value="NHL"/>
    <property type="match status" value="3"/>
</dbReference>
<dbReference type="SUPFAM" id="SSF63829">
    <property type="entry name" value="Calcium-dependent phosphotriesterase"/>
    <property type="match status" value="1"/>
</dbReference>
<proteinExistence type="predicted"/>
<feature type="domain" description="Interferon-related developmental regulator N-terminal" evidence="5">
    <location>
        <begin position="36"/>
        <end position="175"/>
    </location>
</feature>
<keyword evidence="3" id="KW-0175">Coiled coil</keyword>
<sequence>MPKYTKKTRAAARSATSKTTTKAGADEDMSADDGVSVCSNISDATSIYDDVEGGAVAANDIILSSDNLEEKLDTAIEGLRNKDLKSRESALKTLQILFSQKYLPEQIANRSENLTEQLIACLKKGNESEGKLAAMVTSIFLIQLGEPNDELFQELRDALLPILRDETKSASLRTSSHSLIKQINLWEIKSIEIIQQKAQEHREILMKSSQTCINDIEMKLDDLSKQIKQCQKENKFNEVELNHLRNQLIEIAKEFNNPSNMSIHQNSRSFISEISIILSKKPTWHKWKQNGITVAAGNDYGEELNQLDRPGGIFIDKNKNIFIADCYNHRIVEWKCKAKEGVIIAGENKQGNRMNQLNYPTDVIVDQQNHSIIIADKKNRRVIQWLNQNQQILISDIHCSRLAMDKYGFLYVSDCEKNEVTRWKMGEYNEGIVVAGGHGQGKRLNQLSFPSFIFVDKHQSVYISDRDNHRVMKWRKDTKEGRVVAGGNGEGENLDQLSEPQGVIVDDLGQIYVADSANDRVMRWCEGQEEGEIVVGGNGYGDEPNQLFGPHGLSFDNDGNLYVGDYWNNRIQKFKIIL</sequence>
<dbReference type="GO" id="GO:0000209">
    <property type="term" value="P:protein polyubiquitination"/>
    <property type="evidence" value="ECO:0007669"/>
    <property type="project" value="TreeGrafter"/>
</dbReference>
<accession>A0A814KJE9</accession>
<keyword evidence="7" id="KW-1185">Reference proteome</keyword>
<dbReference type="CDD" id="cd05819">
    <property type="entry name" value="NHL"/>
    <property type="match status" value="1"/>
</dbReference>
<dbReference type="PANTHER" id="PTHR24104">
    <property type="entry name" value="E3 UBIQUITIN-PROTEIN LIGASE NHLRC1-RELATED"/>
    <property type="match status" value="1"/>
</dbReference>
<feature type="repeat" description="NHL" evidence="2">
    <location>
        <begin position="540"/>
        <end position="577"/>
    </location>
</feature>
<dbReference type="SUPFAM" id="SSF48371">
    <property type="entry name" value="ARM repeat"/>
    <property type="match status" value="1"/>
</dbReference>